<comment type="similarity">
    <text evidence="1">Belongs to the CutC family.</text>
</comment>
<accession>A0A0B4I3E4</accession>
<dbReference type="Pfam" id="PF03932">
    <property type="entry name" value="CutC"/>
    <property type="match status" value="2"/>
</dbReference>
<name>A0A0B4I3E4_METGA</name>
<dbReference type="PANTHER" id="PTHR12598">
    <property type="entry name" value="COPPER HOMEOSTASIS PROTEIN CUTC"/>
    <property type="match status" value="1"/>
</dbReference>
<dbReference type="Proteomes" id="UP000031192">
    <property type="component" value="Unassembled WGS sequence"/>
</dbReference>
<dbReference type="EMBL" id="AZNH01000018">
    <property type="protein sequence ID" value="KID87109.1"/>
    <property type="molecule type" value="Genomic_DNA"/>
</dbReference>
<sequence>MIARETTQMPLEVAVFSGESALKAQSQGASRVELNAPGSYHVGGTTPPIAELKKIAAKVTIPVRIMIRPRGAPGDGSPDFVYTPKEVAAMAQSIRDFKATGLLNPFRGDGFVFGLLQPTPAAAAAAAEDPLPLPGEPDAACAFRVDHASCRVLLDAARPFGCVFHRAFDPIAATRRIGDGVEALVRLGFEGLLTAGGRGPCAANVDRLDHECHRQAGRIQFVLGGGLRASNVERVAGRFSSYEKGSVWMHTAALSSRPDHPAEEIDSNELVGMLASLGSVPVR</sequence>
<evidence type="ECO:0000256" key="2">
    <source>
        <dbReference type="ARBA" id="ARBA00019014"/>
    </source>
</evidence>
<dbReference type="AlphaFoldDB" id="A0A0B4I3E4"/>
<dbReference type="HOGENOM" id="CLU_050555_0_0_1"/>
<dbReference type="InterPro" id="IPR036822">
    <property type="entry name" value="CutC-like_dom_sf"/>
</dbReference>
<dbReference type="GO" id="GO:0005507">
    <property type="term" value="F:copper ion binding"/>
    <property type="evidence" value="ECO:0007669"/>
    <property type="project" value="TreeGrafter"/>
</dbReference>
<gene>
    <name evidence="3" type="ORF">MGU_05887</name>
</gene>
<evidence type="ECO:0000313" key="4">
    <source>
        <dbReference type="Proteomes" id="UP000031192"/>
    </source>
</evidence>
<dbReference type="SUPFAM" id="SSF110395">
    <property type="entry name" value="CutC-like"/>
    <property type="match status" value="1"/>
</dbReference>
<comment type="caution">
    <text evidence="3">The sequence shown here is derived from an EMBL/GenBank/DDBJ whole genome shotgun (WGS) entry which is preliminary data.</text>
</comment>
<protein>
    <recommendedName>
        <fullName evidence="2">Copper homeostasis protein cutC homolog</fullName>
    </recommendedName>
</protein>
<dbReference type="Gene3D" id="3.20.20.380">
    <property type="entry name" value="Copper homeostasis (CutC) domain"/>
    <property type="match status" value="1"/>
</dbReference>
<keyword evidence="4" id="KW-1185">Reference proteome</keyword>
<organism evidence="3 4">
    <name type="scientific">Metarhizium guizhouense (strain ARSEF 977)</name>
    <dbReference type="NCBI Taxonomy" id="1276136"/>
    <lineage>
        <taxon>Eukaryota</taxon>
        <taxon>Fungi</taxon>
        <taxon>Dikarya</taxon>
        <taxon>Ascomycota</taxon>
        <taxon>Pezizomycotina</taxon>
        <taxon>Sordariomycetes</taxon>
        <taxon>Hypocreomycetidae</taxon>
        <taxon>Hypocreales</taxon>
        <taxon>Clavicipitaceae</taxon>
        <taxon>Metarhizium</taxon>
    </lineage>
</organism>
<dbReference type="InterPro" id="IPR005627">
    <property type="entry name" value="CutC-like"/>
</dbReference>
<proteinExistence type="inferred from homology"/>
<dbReference type="OrthoDB" id="7392499at2759"/>
<evidence type="ECO:0000313" key="3">
    <source>
        <dbReference type="EMBL" id="KID87109.1"/>
    </source>
</evidence>
<reference evidence="3 4" key="1">
    <citation type="journal article" date="2014" name="Proc. Natl. Acad. Sci. U.S.A.">
        <title>Trajectory and genomic determinants of fungal-pathogen speciation and host adaptation.</title>
        <authorList>
            <person name="Hu X."/>
            <person name="Xiao G."/>
            <person name="Zheng P."/>
            <person name="Shang Y."/>
            <person name="Su Y."/>
            <person name="Zhang X."/>
            <person name="Liu X."/>
            <person name="Zhan S."/>
            <person name="St Leger R.J."/>
            <person name="Wang C."/>
        </authorList>
    </citation>
    <scope>NUCLEOTIDE SEQUENCE [LARGE SCALE GENOMIC DNA]</scope>
    <source>
        <strain evidence="3 4">ARSEF 977</strain>
    </source>
</reference>
<dbReference type="PANTHER" id="PTHR12598:SF0">
    <property type="entry name" value="COPPER HOMEOSTASIS PROTEIN CUTC HOMOLOG"/>
    <property type="match status" value="1"/>
</dbReference>
<evidence type="ECO:0000256" key="1">
    <source>
        <dbReference type="ARBA" id="ARBA00007768"/>
    </source>
</evidence>